<organism evidence="1 2">
    <name type="scientific">Priestia megaterium</name>
    <name type="common">Bacillus megaterium</name>
    <dbReference type="NCBI Taxonomy" id="1404"/>
    <lineage>
        <taxon>Bacteria</taxon>
        <taxon>Bacillati</taxon>
        <taxon>Bacillota</taxon>
        <taxon>Bacilli</taxon>
        <taxon>Bacillales</taxon>
        <taxon>Bacillaceae</taxon>
        <taxon>Priestia</taxon>
    </lineage>
</organism>
<accession>A0A6H1NZD4</accession>
<dbReference type="EMBL" id="CP051128">
    <property type="protein sequence ID" value="QIZ06592.1"/>
    <property type="molecule type" value="Genomic_DNA"/>
</dbReference>
<gene>
    <name evidence="1" type="ORF">HFZ78_07645</name>
</gene>
<name>A0A6H1NZD4_PRIMG</name>
<reference evidence="1 2" key="2">
    <citation type="submission" date="2020-04" db="EMBL/GenBank/DDBJ databases">
        <authorList>
            <person name="Fomenkov A."/>
            <person name="Anton B.P."/>
            <person name="Roberts R.J."/>
        </authorList>
    </citation>
    <scope>NUCLEOTIDE SEQUENCE [LARGE SCALE GENOMIC DNA]</scope>
    <source>
        <strain evidence="1 2">S2</strain>
    </source>
</reference>
<evidence type="ECO:0000313" key="1">
    <source>
        <dbReference type="EMBL" id="QIZ06592.1"/>
    </source>
</evidence>
<evidence type="ECO:0000313" key="2">
    <source>
        <dbReference type="Proteomes" id="UP000501868"/>
    </source>
</evidence>
<sequence>MSIDNSKLGLPYFSLEAAAVDKSPSEMVITDQTGENYYIVTRDVFEDGLQQNGYKVVVNEGE</sequence>
<reference evidence="1 2" key="1">
    <citation type="submission" date="2020-04" db="EMBL/GenBank/DDBJ databases">
        <title>Genome-Wide Identification of 5-Methylcytosine Sites in Bacterial Genomes By High-Throughput Sequencing of MspJI Restriction Fragments.</title>
        <authorList>
            <person name="Wu V."/>
        </authorList>
    </citation>
    <scope>NUCLEOTIDE SEQUENCE [LARGE SCALE GENOMIC DNA]</scope>
    <source>
        <strain evidence="1 2">S2</strain>
    </source>
</reference>
<proteinExistence type="predicted"/>
<protein>
    <submittedName>
        <fullName evidence="1">Uncharacterized protein</fullName>
    </submittedName>
</protein>
<dbReference type="Proteomes" id="UP000501868">
    <property type="component" value="Chromosome"/>
</dbReference>
<dbReference type="AlphaFoldDB" id="A0A6H1NZD4"/>